<organism evidence="8 9">
    <name type="scientific">Brenthis ino</name>
    <name type="common">lesser marbled fritillary</name>
    <dbReference type="NCBI Taxonomy" id="405034"/>
    <lineage>
        <taxon>Eukaryota</taxon>
        <taxon>Metazoa</taxon>
        <taxon>Ecdysozoa</taxon>
        <taxon>Arthropoda</taxon>
        <taxon>Hexapoda</taxon>
        <taxon>Insecta</taxon>
        <taxon>Pterygota</taxon>
        <taxon>Neoptera</taxon>
        <taxon>Endopterygota</taxon>
        <taxon>Lepidoptera</taxon>
        <taxon>Glossata</taxon>
        <taxon>Ditrysia</taxon>
        <taxon>Papilionoidea</taxon>
        <taxon>Nymphalidae</taxon>
        <taxon>Heliconiinae</taxon>
        <taxon>Argynnini</taxon>
        <taxon>Brenthis</taxon>
    </lineage>
</organism>
<keyword evidence="3 6" id="KW-1133">Transmembrane helix</keyword>
<dbReference type="AlphaFoldDB" id="A0A8J9Y9S8"/>
<dbReference type="GO" id="GO:0004930">
    <property type="term" value="F:G protein-coupled receptor activity"/>
    <property type="evidence" value="ECO:0007669"/>
    <property type="project" value="InterPro"/>
</dbReference>
<keyword evidence="2 6" id="KW-0812">Transmembrane</keyword>
<reference evidence="8" key="1">
    <citation type="submission" date="2021-12" db="EMBL/GenBank/DDBJ databases">
        <authorList>
            <person name="Martin H S."/>
        </authorList>
    </citation>
    <scope>NUCLEOTIDE SEQUENCE</scope>
</reference>
<dbReference type="OrthoDB" id="347083at2759"/>
<dbReference type="Pfam" id="PF00002">
    <property type="entry name" value="7tm_2"/>
    <property type="match status" value="1"/>
</dbReference>
<evidence type="ECO:0000256" key="5">
    <source>
        <dbReference type="SAM" id="MobiDB-lite"/>
    </source>
</evidence>
<feature type="chain" id="PRO_5035478329" description="G-protein coupled receptors family 2 profile 2 domain-containing protein" evidence="7">
    <location>
        <begin position="26"/>
        <end position="587"/>
    </location>
</feature>
<evidence type="ECO:0000256" key="7">
    <source>
        <dbReference type="SAM" id="SignalP"/>
    </source>
</evidence>
<feature type="transmembrane region" description="Helical" evidence="6">
    <location>
        <begin position="243"/>
        <end position="265"/>
    </location>
</feature>
<evidence type="ECO:0000256" key="2">
    <source>
        <dbReference type="ARBA" id="ARBA00022692"/>
    </source>
</evidence>
<dbReference type="Proteomes" id="UP000838878">
    <property type="component" value="Chromosome 13"/>
</dbReference>
<keyword evidence="4 6" id="KW-0472">Membrane</keyword>
<dbReference type="EMBL" id="OV170233">
    <property type="protein sequence ID" value="CAH0718560.1"/>
    <property type="molecule type" value="Genomic_DNA"/>
</dbReference>
<keyword evidence="9" id="KW-1185">Reference proteome</keyword>
<keyword evidence="7" id="KW-0732">Signal</keyword>
<dbReference type="GO" id="GO:0016020">
    <property type="term" value="C:membrane"/>
    <property type="evidence" value="ECO:0007669"/>
    <property type="project" value="UniProtKB-SubCell"/>
</dbReference>
<name>A0A8J9Y9S8_9NEOP</name>
<proteinExistence type="predicted"/>
<feature type="region of interest" description="Disordered" evidence="5">
    <location>
        <begin position="377"/>
        <end position="412"/>
    </location>
</feature>
<evidence type="ECO:0000313" key="8">
    <source>
        <dbReference type="EMBL" id="CAH0718560.1"/>
    </source>
</evidence>
<comment type="subcellular location">
    <subcellularLocation>
        <location evidence="1">Membrane</location>
        <topology evidence="1">Multi-pass membrane protein</topology>
    </subcellularLocation>
</comment>
<feature type="transmembrane region" description="Helical" evidence="6">
    <location>
        <begin position="203"/>
        <end position="223"/>
    </location>
</feature>
<sequence length="587" mass="66577">MIRIYSKIILLSIFLNLFFILNSEAFQQNKSSHHIRRPSIDENSFKKIATYRSFQPVSINYNKALYPKAEDRTDYDVNSYDNEYGGVVSNFTSSIYDDNPPLYPNPEILTRSNQAEINKFMENKIPEPEVEVPDGSLADGDLKEHNIIDSVTYVYGFNNCQGVRDEWMILIFITSGLAIILPVSAIMWLMWSEYAATFRRNSKLYPIIINLCCCLVACTLIYIQAIVGASSPSQCERIALVLHYTHISCAMWIVALAAAVAEYCVCDTLLPLKYNYLLAYGVPAIVVMCEFYFLRGQEIFYNSQFNYALSMEQYEIKHYCWMSIEKGMVMGFMVPAMILILINTAIIIVGLQSVNKKQTEILSAKIQQLVEHHFSNAPKNDKVEENAEGSVETLNNMYTPSSSRKNTDSSDTLEKEFNFNNEEYNQYGTMNNSNNDVNMENGKDTSESLKINEKSILNELYLENLVWKWSWNTEGNALKAYLNLCLVLEPFFAINWVMGVVAIENATHWSTPTIYLILVVSMHIYLAATVCSTLPIVNDKAIICEEIITDPAISRTRTTDSIPLLDPAIQHPNVTPAPADTISTISI</sequence>
<evidence type="ECO:0008006" key="10">
    <source>
        <dbReference type="Google" id="ProtNLM"/>
    </source>
</evidence>
<protein>
    <recommendedName>
        <fullName evidence="10">G-protein coupled receptors family 2 profile 2 domain-containing protein</fullName>
    </recommendedName>
</protein>
<feature type="transmembrane region" description="Helical" evidence="6">
    <location>
        <begin position="332"/>
        <end position="351"/>
    </location>
</feature>
<feature type="transmembrane region" description="Helical" evidence="6">
    <location>
        <begin position="277"/>
        <end position="294"/>
    </location>
</feature>
<evidence type="ECO:0000256" key="6">
    <source>
        <dbReference type="SAM" id="Phobius"/>
    </source>
</evidence>
<feature type="transmembrane region" description="Helical" evidence="6">
    <location>
        <begin position="167"/>
        <end position="191"/>
    </location>
</feature>
<feature type="transmembrane region" description="Helical" evidence="6">
    <location>
        <begin position="514"/>
        <end position="537"/>
    </location>
</feature>
<dbReference type="InterPro" id="IPR000832">
    <property type="entry name" value="GPCR_2_secretin-like"/>
</dbReference>
<gene>
    <name evidence="8" type="ORF">BINO364_LOCUS5021</name>
</gene>
<feature type="compositionally biased region" description="Polar residues" evidence="5">
    <location>
        <begin position="392"/>
        <end position="404"/>
    </location>
</feature>
<feature type="transmembrane region" description="Helical" evidence="6">
    <location>
        <begin position="480"/>
        <end position="502"/>
    </location>
</feature>
<evidence type="ECO:0000313" key="9">
    <source>
        <dbReference type="Proteomes" id="UP000838878"/>
    </source>
</evidence>
<evidence type="ECO:0000256" key="1">
    <source>
        <dbReference type="ARBA" id="ARBA00004141"/>
    </source>
</evidence>
<dbReference type="Gene3D" id="1.20.1070.10">
    <property type="entry name" value="Rhodopsin 7-helix transmembrane proteins"/>
    <property type="match status" value="1"/>
</dbReference>
<accession>A0A8J9Y9S8</accession>
<evidence type="ECO:0000256" key="3">
    <source>
        <dbReference type="ARBA" id="ARBA00022989"/>
    </source>
</evidence>
<evidence type="ECO:0000256" key="4">
    <source>
        <dbReference type="ARBA" id="ARBA00023136"/>
    </source>
</evidence>
<feature type="signal peptide" evidence="7">
    <location>
        <begin position="1"/>
        <end position="25"/>
    </location>
</feature>
<feature type="non-terminal residue" evidence="8">
    <location>
        <position position="587"/>
    </location>
</feature>